<sequence length="56" mass="6090">MGAITKKALPGSDPNNARTALGIESKAVFKYTYYFGHLFSQNIEILFFTGVEACTG</sequence>
<accession>A0A2P8E0P2</accession>
<dbReference type="Proteomes" id="UP000240708">
    <property type="component" value="Unassembled WGS sequence"/>
</dbReference>
<reference evidence="1 2" key="1">
    <citation type="submission" date="2018-03" db="EMBL/GenBank/DDBJ databases">
        <title>Genomic Encyclopedia of Archaeal and Bacterial Type Strains, Phase II (KMG-II): from individual species to whole genera.</title>
        <authorList>
            <person name="Goeker M."/>
        </authorList>
    </citation>
    <scope>NUCLEOTIDE SEQUENCE [LARGE SCALE GENOMIC DNA]</scope>
    <source>
        <strain evidence="1 2">DSM 28057</strain>
    </source>
</reference>
<dbReference type="RefSeq" id="WP_165389794.1">
    <property type="nucleotide sequence ID" value="NZ_JAUVYL010000010.1"/>
</dbReference>
<dbReference type="AlphaFoldDB" id="A0A2P8E0P2"/>
<dbReference type="EMBL" id="PYGF01000008">
    <property type="protein sequence ID" value="PSL03030.1"/>
    <property type="molecule type" value="Genomic_DNA"/>
</dbReference>
<evidence type="ECO:0000313" key="2">
    <source>
        <dbReference type="Proteomes" id="UP000240708"/>
    </source>
</evidence>
<comment type="caution">
    <text evidence="1">The sequence shown here is derived from an EMBL/GenBank/DDBJ whole genome shotgun (WGS) entry which is preliminary data.</text>
</comment>
<organism evidence="1 2">
    <name type="scientific">Cecembia rubra</name>
    <dbReference type="NCBI Taxonomy" id="1485585"/>
    <lineage>
        <taxon>Bacteria</taxon>
        <taxon>Pseudomonadati</taxon>
        <taxon>Bacteroidota</taxon>
        <taxon>Cytophagia</taxon>
        <taxon>Cytophagales</taxon>
        <taxon>Cyclobacteriaceae</taxon>
        <taxon>Cecembia</taxon>
    </lineage>
</organism>
<gene>
    <name evidence="1" type="ORF">CLV48_108140</name>
</gene>
<proteinExistence type="predicted"/>
<protein>
    <submittedName>
        <fullName evidence="1">Uncharacterized protein</fullName>
    </submittedName>
</protein>
<keyword evidence="2" id="KW-1185">Reference proteome</keyword>
<evidence type="ECO:0000313" key="1">
    <source>
        <dbReference type="EMBL" id="PSL03030.1"/>
    </source>
</evidence>
<name>A0A2P8E0P2_9BACT</name>